<evidence type="ECO:0000256" key="3">
    <source>
        <dbReference type="ARBA" id="ARBA00010886"/>
    </source>
</evidence>
<dbReference type="AlphaFoldDB" id="A0A452RDX7"/>
<comment type="subcellular location">
    <subcellularLocation>
        <location evidence="2">Cytoplasm</location>
    </subcellularLocation>
</comment>
<organism evidence="27 28">
    <name type="scientific">Ursus americanus</name>
    <name type="common">American black bear</name>
    <name type="synonym">Euarctos americanus</name>
    <dbReference type="NCBI Taxonomy" id="9643"/>
    <lineage>
        <taxon>Eukaryota</taxon>
        <taxon>Metazoa</taxon>
        <taxon>Chordata</taxon>
        <taxon>Craniata</taxon>
        <taxon>Vertebrata</taxon>
        <taxon>Euteleostomi</taxon>
        <taxon>Mammalia</taxon>
        <taxon>Eutheria</taxon>
        <taxon>Laurasiatheria</taxon>
        <taxon>Carnivora</taxon>
        <taxon>Caniformia</taxon>
        <taxon>Ursidae</taxon>
        <taxon>Ursus</taxon>
    </lineage>
</organism>
<keyword evidence="7" id="KW-0597">Phosphoprotein</keyword>
<keyword evidence="28" id="KW-1185">Reference proteome</keyword>
<evidence type="ECO:0000259" key="26">
    <source>
        <dbReference type="PROSITE" id="PS50011"/>
    </source>
</evidence>
<comment type="cofactor">
    <cofactor evidence="1">
        <name>Mg(2+)</name>
        <dbReference type="ChEBI" id="CHEBI:18420"/>
    </cofactor>
</comment>
<dbReference type="FunFam" id="1.10.510.10:FF:000602">
    <property type="entry name" value="serine/threonine-protein kinase Nek9"/>
    <property type="match status" value="1"/>
</dbReference>
<keyword evidence="10" id="KW-0479">Metal-binding</keyword>
<dbReference type="Gene3D" id="2.130.10.30">
    <property type="entry name" value="Regulator of chromosome condensation 1/beta-lactamase-inhibitor protein II"/>
    <property type="match status" value="2"/>
</dbReference>
<dbReference type="InterPro" id="IPR011009">
    <property type="entry name" value="Kinase-like_dom_sf"/>
</dbReference>
<dbReference type="PROSITE" id="PS00108">
    <property type="entry name" value="PROTEIN_KINASE_ST"/>
    <property type="match status" value="1"/>
</dbReference>
<evidence type="ECO:0000256" key="7">
    <source>
        <dbReference type="ARBA" id="ARBA00022553"/>
    </source>
</evidence>
<dbReference type="FunFam" id="2.130.10.30:FF:000021">
    <property type="entry name" value="serine/threonine-protein kinase Nek9 isoform X2"/>
    <property type="match status" value="1"/>
</dbReference>
<dbReference type="GO" id="GO:0046872">
    <property type="term" value="F:metal ion binding"/>
    <property type="evidence" value="ECO:0007669"/>
    <property type="project" value="UniProtKB-KW"/>
</dbReference>
<feature type="compositionally biased region" description="Basic and acidic residues" evidence="25">
    <location>
        <begin position="891"/>
        <end position="903"/>
    </location>
</feature>
<dbReference type="SUPFAM" id="SSF50985">
    <property type="entry name" value="RCC1/BLIP-II"/>
    <property type="match status" value="1"/>
</dbReference>
<dbReference type="Ensembl" id="ENSUAMT00000018991.1">
    <property type="protein sequence ID" value="ENSUAMP00000016961.1"/>
    <property type="gene ID" value="ENSUAMG00000013350.1"/>
</dbReference>
<evidence type="ECO:0000256" key="8">
    <source>
        <dbReference type="ARBA" id="ARBA00022618"/>
    </source>
</evidence>
<keyword evidence="16" id="KW-0460">Magnesium</keyword>
<feature type="repeat" description="RCC1" evidence="24">
    <location>
        <begin position="599"/>
        <end position="651"/>
    </location>
</feature>
<feature type="domain" description="Protein kinase" evidence="26">
    <location>
        <begin position="52"/>
        <end position="308"/>
    </location>
</feature>
<comment type="similarity">
    <text evidence="3">Belongs to the protein kinase superfamily. NEK Ser/Thr protein kinase family. NIMA subfamily.</text>
</comment>
<dbReference type="Proteomes" id="UP000291022">
    <property type="component" value="Unassembled WGS sequence"/>
</dbReference>
<reference evidence="27" key="3">
    <citation type="submission" date="2025-09" db="UniProtKB">
        <authorList>
            <consortium name="Ensembl"/>
        </authorList>
    </citation>
    <scope>IDENTIFICATION</scope>
</reference>
<evidence type="ECO:0000256" key="9">
    <source>
        <dbReference type="ARBA" id="ARBA00022679"/>
    </source>
</evidence>
<evidence type="ECO:0000256" key="13">
    <source>
        <dbReference type="ARBA" id="ARBA00022776"/>
    </source>
</evidence>
<dbReference type="GO" id="GO:0051301">
    <property type="term" value="P:cell division"/>
    <property type="evidence" value="ECO:0007669"/>
    <property type="project" value="UniProtKB-KW"/>
</dbReference>
<evidence type="ECO:0000256" key="20">
    <source>
        <dbReference type="ARBA" id="ARBA00048977"/>
    </source>
</evidence>
<evidence type="ECO:0000256" key="16">
    <source>
        <dbReference type="ARBA" id="ARBA00022842"/>
    </source>
</evidence>
<reference evidence="27" key="2">
    <citation type="submission" date="2025-08" db="UniProtKB">
        <authorList>
            <consortium name="Ensembl"/>
        </authorList>
    </citation>
    <scope>IDENTIFICATION</scope>
</reference>
<keyword evidence="9" id="KW-0808">Transferase</keyword>
<dbReference type="FunFam" id="2.130.10.30:FF:000118">
    <property type="match status" value="1"/>
</dbReference>
<sequence>KEHFPTWNHSATMSVLGEYERHCDSINSDFGSDASPGPRTGGGAAEQEELHYIPIRILGRGAFGEATLYRRTEDDSLVVWKEVDLTRLSEKERRDALNEIVILALLQHDNIIAYYNHFMDNTTLLIELEYCNGGNLYDKILRQKDKLFEEEMVVWYLFQIVSAVSCIHKAGILHRDIKTLNIFLTKANLIKLGDYGLAKKLNSEYSMAETLVGTPYYMSPELCQGVKYNFKSDIWAVGCVIFELLTLKRTFDATNPLNLCVKIVQGIRAMEVDSSQYSLELIQMVHACLDQDPEQRPTADELLDRPLLRKRRRSSTVTEAPIAVVTSRTSEVYVWGGGKSTPQKLDVIKSGCSARQVCAGNTHFAVVTVEKELYTWVNMQGGTKLHGQLGHGDKASYRQPKHVEKLQGKAIRQVSCGDDFTVCVTDEGQLYAFGSDYYGCMGVDKVAGPEVLEPMQLNFFLSNPVEQVSCGDNHVVVLTRNKEVYSWGCGEYGRLGLDSEEDYYTPQKVDVPKALIIVAVQCGCDGTFLLTQSGKVLACGLNEFNKLGLNQCMSGIINHEAYHEVPYTTSFTLAKQLSFYKIRTIAPGKTHTAAIDERGRLLTFGCNKCGQLGVGNYKKRLGINLLGGPLGGKQVIRVSCGDEFTIAATDDNHIFAWGNGGNGRLAMTPTERPHGSDICTSWPRPIFGSLHHVPDLSCRGWHTILIVGKDFIHKGLGSSPGGGGGGGEEEDSQQESETPDPSGGFRGTMEADRGMEGLVSPTEAMGISSGASSSCPGWLRKVIPLAKVSSIKHQALCKTPVTSFSSPQPPRLNPAETCAGKAVPLTSACACSTLQGEVERLQGLVLKCLAEQQKLQQENLQIFTQLQKLNKKLEGGQQVRVGMHSKGTQTAKEEMEMDPKPDLDSDSWCLLGTDSCRPSL</sequence>
<dbReference type="GO" id="GO:0005813">
    <property type="term" value="C:centrosome"/>
    <property type="evidence" value="ECO:0007669"/>
    <property type="project" value="TreeGrafter"/>
</dbReference>
<dbReference type="EC" id="2.7.11.1" evidence="4"/>
<name>A0A452RDX7_URSAM</name>
<feature type="region of interest" description="Disordered" evidence="25">
    <location>
        <begin position="716"/>
        <end position="750"/>
    </location>
</feature>
<dbReference type="Pfam" id="PF00069">
    <property type="entry name" value="Pkinase"/>
    <property type="match status" value="1"/>
</dbReference>
<dbReference type="PANTHER" id="PTHR44535:SF1">
    <property type="entry name" value="SERINE_THREONINE-PROTEIN KINASE NEK9"/>
    <property type="match status" value="1"/>
</dbReference>
<dbReference type="SUPFAM" id="SSF56112">
    <property type="entry name" value="Protein kinase-like (PK-like)"/>
    <property type="match status" value="1"/>
</dbReference>
<comment type="catalytic activity">
    <reaction evidence="20">
        <text>L-seryl-[protein] + ATP = O-phospho-L-seryl-[protein] + ADP + H(+)</text>
        <dbReference type="Rhea" id="RHEA:17989"/>
        <dbReference type="Rhea" id="RHEA-COMP:9863"/>
        <dbReference type="Rhea" id="RHEA-COMP:11604"/>
        <dbReference type="ChEBI" id="CHEBI:15378"/>
        <dbReference type="ChEBI" id="CHEBI:29999"/>
        <dbReference type="ChEBI" id="CHEBI:30616"/>
        <dbReference type="ChEBI" id="CHEBI:83421"/>
        <dbReference type="ChEBI" id="CHEBI:456216"/>
        <dbReference type="EC" id="2.7.11.1"/>
    </reaction>
    <physiologicalReaction direction="left-to-right" evidence="20">
        <dbReference type="Rhea" id="RHEA:17990"/>
    </physiologicalReaction>
</comment>
<keyword evidence="15" id="KW-0067">ATP-binding</keyword>
<feature type="repeat" description="RCC1" evidence="24">
    <location>
        <begin position="371"/>
        <end position="427"/>
    </location>
</feature>
<keyword evidence="11" id="KW-0677">Repeat</keyword>
<evidence type="ECO:0000256" key="10">
    <source>
        <dbReference type="ARBA" id="ARBA00022723"/>
    </source>
</evidence>
<dbReference type="InterPro" id="IPR009091">
    <property type="entry name" value="RCC1/BLIP-II"/>
</dbReference>
<evidence type="ECO:0000256" key="17">
    <source>
        <dbReference type="ARBA" id="ARBA00023054"/>
    </source>
</evidence>
<dbReference type="FunFam" id="3.30.200.20:FF:000398">
    <property type="entry name" value="serine/threonine-protein kinase Nek9 isoform X2"/>
    <property type="match status" value="1"/>
</dbReference>
<dbReference type="Gene3D" id="1.10.510.10">
    <property type="entry name" value="Transferase(Phosphotransferase) domain 1"/>
    <property type="match status" value="1"/>
</dbReference>
<dbReference type="GO" id="GO:0004674">
    <property type="term" value="F:protein serine/threonine kinase activity"/>
    <property type="evidence" value="ECO:0007669"/>
    <property type="project" value="UniProtKB-KW"/>
</dbReference>
<comment type="catalytic activity">
    <reaction evidence="19">
        <text>L-threonyl-[protein] + ATP = O-phospho-L-threonyl-[protein] + ADP + H(+)</text>
        <dbReference type="Rhea" id="RHEA:46608"/>
        <dbReference type="Rhea" id="RHEA-COMP:11060"/>
        <dbReference type="Rhea" id="RHEA-COMP:11605"/>
        <dbReference type="ChEBI" id="CHEBI:15378"/>
        <dbReference type="ChEBI" id="CHEBI:30013"/>
        <dbReference type="ChEBI" id="CHEBI:30616"/>
        <dbReference type="ChEBI" id="CHEBI:61977"/>
        <dbReference type="ChEBI" id="CHEBI:456216"/>
        <dbReference type="EC" id="2.7.11.1"/>
    </reaction>
    <physiologicalReaction direction="left-to-right" evidence="19">
        <dbReference type="Rhea" id="RHEA:46609"/>
    </physiologicalReaction>
</comment>
<evidence type="ECO:0000256" key="19">
    <source>
        <dbReference type="ARBA" id="ARBA00048659"/>
    </source>
</evidence>
<dbReference type="OMA" id="MHSRGTQ"/>
<keyword evidence="8" id="KW-0132">Cell division</keyword>
<keyword evidence="14" id="KW-0418">Kinase</keyword>
<dbReference type="InterPro" id="IPR000408">
    <property type="entry name" value="Reg_chr_condens"/>
</dbReference>
<evidence type="ECO:0000256" key="11">
    <source>
        <dbReference type="ARBA" id="ARBA00022737"/>
    </source>
</evidence>
<evidence type="ECO:0000256" key="12">
    <source>
        <dbReference type="ARBA" id="ARBA00022741"/>
    </source>
</evidence>
<keyword evidence="18" id="KW-0131">Cell cycle</keyword>
<evidence type="ECO:0000256" key="24">
    <source>
        <dbReference type="PROSITE-ProRule" id="PRU00235"/>
    </source>
</evidence>
<keyword evidence="6" id="KW-0723">Serine/threonine-protein kinase</keyword>
<evidence type="ECO:0000256" key="22">
    <source>
        <dbReference type="ARBA" id="ARBA00078241"/>
    </source>
</evidence>
<evidence type="ECO:0000256" key="21">
    <source>
        <dbReference type="ARBA" id="ARBA00067736"/>
    </source>
</evidence>
<dbReference type="GeneTree" id="ENSGT00940000156145"/>
<feature type="compositionally biased region" description="Acidic residues" evidence="25">
    <location>
        <begin position="727"/>
        <end position="738"/>
    </location>
</feature>
<keyword evidence="17" id="KW-0175">Coiled coil</keyword>
<evidence type="ECO:0000256" key="4">
    <source>
        <dbReference type="ARBA" id="ARBA00012513"/>
    </source>
</evidence>
<reference evidence="28" key="1">
    <citation type="submission" date="2016-06" db="EMBL/GenBank/DDBJ databases">
        <title>De novo assembly and RNA-Seq shows season-dependent expression and editing in black bear kidneys.</title>
        <authorList>
            <person name="Korstanje R."/>
            <person name="Srivastava A."/>
            <person name="Sarsani V.K."/>
            <person name="Sheehan S.M."/>
            <person name="Seger R.L."/>
            <person name="Barter M.E."/>
            <person name="Lindqvist C."/>
            <person name="Brody L.C."/>
            <person name="Mullikin J.C."/>
        </authorList>
    </citation>
    <scope>NUCLEOTIDE SEQUENCE [LARGE SCALE GENOMIC DNA]</scope>
</reference>
<evidence type="ECO:0000313" key="27">
    <source>
        <dbReference type="Ensembl" id="ENSUAMP00000016961.1"/>
    </source>
</evidence>
<keyword evidence="12" id="KW-0547">Nucleotide-binding</keyword>
<dbReference type="CDD" id="cd08221">
    <property type="entry name" value="STKc_Nek9"/>
    <property type="match status" value="1"/>
</dbReference>
<dbReference type="InterPro" id="IPR051997">
    <property type="entry name" value="STK_NEK"/>
</dbReference>
<feature type="repeat" description="RCC1" evidence="24">
    <location>
        <begin position="534"/>
        <end position="598"/>
    </location>
</feature>
<feature type="repeat" description="RCC1" evidence="24">
    <location>
        <begin position="428"/>
        <end position="481"/>
    </location>
</feature>
<dbReference type="InterPro" id="IPR000719">
    <property type="entry name" value="Prot_kinase_dom"/>
</dbReference>
<gene>
    <name evidence="27" type="primary">NEK9</name>
</gene>
<feature type="repeat" description="RCC1" evidence="24">
    <location>
        <begin position="482"/>
        <end position="533"/>
    </location>
</feature>
<dbReference type="InterPro" id="IPR008271">
    <property type="entry name" value="Ser/Thr_kinase_AS"/>
</dbReference>
<keyword evidence="13" id="KW-0498">Mitosis</keyword>
<evidence type="ECO:0000256" key="6">
    <source>
        <dbReference type="ARBA" id="ARBA00022527"/>
    </source>
</evidence>
<dbReference type="GO" id="GO:0005524">
    <property type="term" value="F:ATP binding"/>
    <property type="evidence" value="ECO:0007669"/>
    <property type="project" value="UniProtKB-KW"/>
</dbReference>
<proteinExistence type="inferred from homology"/>
<dbReference type="InterPro" id="IPR042767">
    <property type="entry name" value="Nek9_STKc"/>
</dbReference>
<dbReference type="GO" id="GO:0019901">
    <property type="term" value="F:protein kinase binding"/>
    <property type="evidence" value="ECO:0007669"/>
    <property type="project" value="TreeGrafter"/>
</dbReference>
<feature type="region of interest" description="Disordered" evidence="25">
    <location>
        <begin position="877"/>
        <end position="906"/>
    </location>
</feature>
<evidence type="ECO:0000256" key="15">
    <source>
        <dbReference type="ARBA" id="ARBA00022840"/>
    </source>
</evidence>
<dbReference type="Pfam" id="PF25390">
    <property type="entry name" value="WD40_RLD"/>
    <property type="match status" value="1"/>
</dbReference>
<dbReference type="InterPro" id="IPR058923">
    <property type="entry name" value="RCC1-like_dom"/>
</dbReference>
<evidence type="ECO:0000256" key="18">
    <source>
        <dbReference type="ARBA" id="ARBA00023306"/>
    </source>
</evidence>
<evidence type="ECO:0000256" key="25">
    <source>
        <dbReference type="SAM" id="MobiDB-lite"/>
    </source>
</evidence>
<feature type="repeat" description="RCC1" evidence="24">
    <location>
        <begin position="652"/>
        <end position="709"/>
    </location>
</feature>
<evidence type="ECO:0000256" key="5">
    <source>
        <dbReference type="ARBA" id="ARBA00022490"/>
    </source>
</evidence>
<keyword evidence="5" id="KW-0963">Cytoplasm</keyword>
<dbReference type="PROSITE" id="PS50011">
    <property type="entry name" value="PROTEIN_KINASE_DOM"/>
    <property type="match status" value="1"/>
</dbReference>
<dbReference type="SMART" id="SM00220">
    <property type="entry name" value="S_TKc"/>
    <property type="match status" value="1"/>
</dbReference>
<evidence type="ECO:0000256" key="14">
    <source>
        <dbReference type="ARBA" id="ARBA00022777"/>
    </source>
</evidence>
<accession>A0A452RDX7</accession>
<evidence type="ECO:0000256" key="2">
    <source>
        <dbReference type="ARBA" id="ARBA00004496"/>
    </source>
</evidence>
<dbReference type="PANTHER" id="PTHR44535">
    <property type="entry name" value="PROTEIN CBG16200"/>
    <property type="match status" value="1"/>
</dbReference>
<dbReference type="PROSITE" id="PS50012">
    <property type="entry name" value="RCC1_3"/>
    <property type="match status" value="6"/>
</dbReference>
<dbReference type="GO" id="GO:0005737">
    <property type="term" value="C:cytoplasm"/>
    <property type="evidence" value="ECO:0007669"/>
    <property type="project" value="UniProtKB-SubCell"/>
</dbReference>
<protein>
    <recommendedName>
        <fullName evidence="21">Serine/threonine-protein kinase Nek9</fullName>
        <ecNumber evidence="4">2.7.11.1</ecNumber>
    </recommendedName>
    <alternativeName>
        <fullName evidence="22">Nercc1 kinase</fullName>
    </alternativeName>
    <alternativeName>
        <fullName evidence="23">Never in mitosis A-related kinase 9</fullName>
    </alternativeName>
</protein>
<evidence type="ECO:0000256" key="23">
    <source>
        <dbReference type="ARBA" id="ARBA00082685"/>
    </source>
</evidence>
<evidence type="ECO:0000256" key="1">
    <source>
        <dbReference type="ARBA" id="ARBA00001946"/>
    </source>
</evidence>
<evidence type="ECO:0000313" key="28">
    <source>
        <dbReference type="Proteomes" id="UP000291022"/>
    </source>
</evidence>